<dbReference type="SUPFAM" id="SSF88723">
    <property type="entry name" value="PIN domain-like"/>
    <property type="match status" value="1"/>
</dbReference>
<evidence type="ECO:0000259" key="1">
    <source>
        <dbReference type="Pfam" id="PF02739"/>
    </source>
</evidence>
<name>X1RML1_9ZZZZ</name>
<dbReference type="AlphaFoldDB" id="X1RML1"/>
<evidence type="ECO:0000313" key="2">
    <source>
        <dbReference type="EMBL" id="GAI68216.1"/>
    </source>
</evidence>
<dbReference type="Pfam" id="PF02739">
    <property type="entry name" value="5_3_exonuc_N"/>
    <property type="match status" value="1"/>
</dbReference>
<protein>
    <recommendedName>
        <fullName evidence="1">5'-3' exonuclease alpha-helical arch N-terminal domain-containing protein</fullName>
    </recommendedName>
</protein>
<feature type="non-terminal residue" evidence="2">
    <location>
        <position position="1"/>
    </location>
</feature>
<dbReference type="InterPro" id="IPR029060">
    <property type="entry name" value="PIN-like_dom_sf"/>
</dbReference>
<dbReference type="Gene3D" id="3.40.50.1010">
    <property type="entry name" value="5'-nuclease"/>
    <property type="match status" value="1"/>
</dbReference>
<dbReference type="InterPro" id="IPR020046">
    <property type="entry name" value="5-3_exonucl_a-hlix_arch_N"/>
</dbReference>
<organism evidence="2">
    <name type="scientific">marine sediment metagenome</name>
    <dbReference type="NCBI Taxonomy" id="412755"/>
    <lineage>
        <taxon>unclassified sequences</taxon>
        <taxon>metagenomes</taxon>
        <taxon>ecological metagenomes</taxon>
    </lineage>
</organism>
<dbReference type="GO" id="GO:0004518">
    <property type="term" value="F:nuclease activity"/>
    <property type="evidence" value="ECO:0007669"/>
    <property type="project" value="UniProtKB-ARBA"/>
</dbReference>
<sequence>GDVLGTLSQQAGQQDIDTIIVTGDADAMQLVSPHVRVLYPKPRGSFSSFIILSSIRAKT</sequence>
<feature type="domain" description="5'-3' exonuclease alpha-helical arch N-terminal" evidence="1">
    <location>
        <begin position="2"/>
        <end position="39"/>
    </location>
</feature>
<gene>
    <name evidence="2" type="ORF">S12H4_06217</name>
</gene>
<accession>X1RML1</accession>
<proteinExistence type="predicted"/>
<dbReference type="GO" id="GO:0003677">
    <property type="term" value="F:DNA binding"/>
    <property type="evidence" value="ECO:0007669"/>
    <property type="project" value="InterPro"/>
</dbReference>
<dbReference type="EMBL" id="BARW01002155">
    <property type="protein sequence ID" value="GAI68216.1"/>
    <property type="molecule type" value="Genomic_DNA"/>
</dbReference>
<reference evidence="2" key="1">
    <citation type="journal article" date="2014" name="Front. Microbiol.">
        <title>High frequency of phylogenetically diverse reductive dehalogenase-homologous genes in deep subseafloor sedimentary metagenomes.</title>
        <authorList>
            <person name="Kawai M."/>
            <person name="Futagami T."/>
            <person name="Toyoda A."/>
            <person name="Takaki Y."/>
            <person name="Nishi S."/>
            <person name="Hori S."/>
            <person name="Arai W."/>
            <person name="Tsubouchi T."/>
            <person name="Morono Y."/>
            <person name="Uchiyama I."/>
            <person name="Ito T."/>
            <person name="Fujiyama A."/>
            <person name="Inagaki F."/>
            <person name="Takami H."/>
        </authorList>
    </citation>
    <scope>NUCLEOTIDE SEQUENCE</scope>
    <source>
        <strain evidence="2">Expedition CK06-06</strain>
    </source>
</reference>
<dbReference type="GO" id="GO:0016788">
    <property type="term" value="F:hydrolase activity, acting on ester bonds"/>
    <property type="evidence" value="ECO:0007669"/>
    <property type="project" value="UniProtKB-ARBA"/>
</dbReference>
<comment type="caution">
    <text evidence="2">The sequence shown here is derived from an EMBL/GenBank/DDBJ whole genome shotgun (WGS) entry which is preliminary data.</text>
</comment>